<keyword evidence="4" id="KW-0679">Respiratory chain</keyword>
<dbReference type="Proteomes" id="UP001181693">
    <property type="component" value="Unassembled WGS sequence"/>
</dbReference>
<evidence type="ECO:0000313" key="12">
    <source>
        <dbReference type="Proteomes" id="UP001181693"/>
    </source>
</evidence>
<dbReference type="PIRSF" id="PIRSF017834">
    <property type="entry name" value="NADH-UbQ_OxRdtase_b14.5b"/>
    <property type="match status" value="1"/>
</dbReference>
<dbReference type="GO" id="GO:0005743">
    <property type="term" value="C:mitochondrial inner membrane"/>
    <property type="evidence" value="ECO:0007669"/>
    <property type="project" value="UniProtKB-SubCell"/>
</dbReference>
<keyword evidence="12" id="KW-1185">Reference proteome</keyword>
<reference evidence="11" key="1">
    <citation type="thesis" date="2020" institute="ProQuest LLC" country="789 East Eisenhower Parkway, Ann Arbor, MI, USA">
        <title>Comparative Genomics and Chromosome Evolution.</title>
        <authorList>
            <person name="Mudd A.B."/>
        </authorList>
    </citation>
    <scope>NUCLEOTIDE SEQUENCE</scope>
    <source>
        <strain evidence="11">1538</strain>
        <tissue evidence="11">Blood</tissue>
    </source>
</reference>
<sequence length="70" mass="8165">MANTGAGVHRQVLFTTIGVFLGYHLTKLENYKYAKKDRELFDYMKRHPELFAKDAPRTLGEITEPFYAVR</sequence>
<evidence type="ECO:0000313" key="11">
    <source>
        <dbReference type="EMBL" id="DBA32369.1"/>
    </source>
</evidence>
<comment type="caution">
    <text evidence="11">The sequence shown here is derived from an EMBL/GenBank/DDBJ whole genome shotgun (WGS) entry which is preliminary data.</text>
</comment>
<keyword evidence="3" id="KW-0813">Transport</keyword>
<keyword evidence="6" id="KW-0999">Mitochondrion inner membrane</keyword>
<dbReference type="InterPro" id="IPR009423">
    <property type="entry name" value="NDUC2"/>
</dbReference>
<evidence type="ECO:0000256" key="7">
    <source>
        <dbReference type="ARBA" id="ARBA00022982"/>
    </source>
</evidence>
<evidence type="ECO:0000256" key="4">
    <source>
        <dbReference type="ARBA" id="ARBA00022660"/>
    </source>
</evidence>
<keyword evidence="5" id="KW-0812">Transmembrane</keyword>
<keyword evidence="8" id="KW-1133">Transmembrane helix</keyword>
<dbReference type="AlphaFoldDB" id="A0AAV3ALQ9"/>
<keyword evidence="10" id="KW-0472">Membrane</keyword>
<organism evidence="11 12">
    <name type="scientific">Pyxicephalus adspersus</name>
    <name type="common">African bullfrog</name>
    <dbReference type="NCBI Taxonomy" id="30357"/>
    <lineage>
        <taxon>Eukaryota</taxon>
        <taxon>Metazoa</taxon>
        <taxon>Chordata</taxon>
        <taxon>Craniata</taxon>
        <taxon>Vertebrata</taxon>
        <taxon>Euteleostomi</taxon>
        <taxon>Amphibia</taxon>
        <taxon>Batrachia</taxon>
        <taxon>Anura</taxon>
        <taxon>Neobatrachia</taxon>
        <taxon>Ranoidea</taxon>
        <taxon>Pyxicephalidae</taxon>
        <taxon>Pyxicephalinae</taxon>
        <taxon>Pyxicephalus</taxon>
    </lineage>
</organism>
<proteinExistence type="inferred from homology"/>
<dbReference type="PANTHER" id="PTHR13099">
    <property type="entry name" value="NADH-UBIQUINONE OXIDOREDUCTASE SUBUNIT B14.5B"/>
    <property type="match status" value="1"/>
</dbReference>
<dbReference type="EMBL" id="DYDO01000001">
    <property type="protein sequence ID" value="DBA32369.1"/>
    <property type="molecule type" value="Genomic_DNA"/>
</dbReference>
<gene>
    <name evidence="11" type="ORF">GDO54_000168</name>
</gene>
<evidence type="ECO:0000256" key="3">
    <source>
        <dbReference type="ARBA" id="ARBA00022448"/>
    </source>
</evidence>
<evidence type="ECO:0000256" key="2">
    <source>
        <dbReference type="ARBA" id="ARBA00008674"/>
    </source>
</evidence>
<evidence type="ECO:0000256" key="5">
    <source>
        <dbReference type="ARBA" id="ARBA00022692"/>
    </source>
</evidence>
<evidence type="ECO:0000256" key="8">
    <source>
        <dbReference type="ARBA" id="ARBA00022989"/>
    </source>
</evidence>
<keyword evidence="9" id="KW-0496">Mitochondrion</keyword>
<comment type="similarity">
    <text evidence="2">Belongs to the complex I NDUFC2 subunit family.</text>
</comment>
<evidence type="ECO:0000256" key="6">
    <source>
        <dbReference type="ARBA" id="ARBA00022792"/>
    </source>
</evidence>
<evidence type="ECO:0008006" key="13">
    <source>
        <dbReference type="Google" id="ProtNLM"/>
    </source>
</evidence>
<protein>
    <recommendedName>
        <fullName evidence="13">NADH dehydrogenase [ubiquinone] 1 subunit C2</fullName>
    </recommendedName>
</protein>
<accession>A0AAV3ALQ9</accession>
<name>A0AAV3ALQ9_PYXAD</name>
<evidence type="ECO:0000256" key="10">
    <source>
        <dbReference type="ARBA" id="ARBA00023136"/>
    </source>
</evidence>
<evidence type="ECO:0000256" key="9">
    <source>
        <dbReference type="ARBA" id="ARBA00023128"/>
    </source>
</evidence>
<dbReference type="GO" id="GO:0006120">
    <property type="term" value="P:mitochondrial electron transport, NADH to ubiquinone"/>
    <property type="evidence" value="ECO:0007669"/>
    <property type="project" value="InterPro"/>
</dbReference>
<keyword evidence="7" id="KW-0249">Electron transport</keyword>
<evidence type="ECO:0000256" key="1">
    <source>
        <dbReference type="ARBA" id="ARBA00004298"/>
    </source>
</evidence>
<dbReference type="PANTHER" id="PTHR13099:SF0">
    <property type="entry name" value="NADH DEHYDROGENASE [UBIQUINONE] 1 SUBUNIT C2-RELATED"/>
    <property type="match status" value="1"/>
</dbReference>
<comment type="subcellular location">
    <subcellularLocation>
        <location evidence="1">Mitochondrion inner membrane</location>
        <topology evidence="1">Single-pass membrane protein</topology>
        <orientation evidence="1">Matrix side</orientation>
    </subcellularLocation>
</comment>
<dbReference type="Pfam" id="PF06374">
    <property type="entry name" value="NDUF_C2"/>
    <property type="match status" value="1"/>
</dbReference>